<evidence type="ECO:0008006" key="2">
    <source>
        <dbReference type="Google" id="ProtNLM"/>
    </source>
</evidence>
<dbReference type="SUPFAM" id="SSF63411">
    <property type="entry name" value="LuxS/MPP-like metallohydrolase"/>
    <property type="match status" value="1"/>
</dbReference>
<dbReference type="EMBL" id="VSSQ01103677">
    <property type="protein sequence ID" value="MPN44513.1"/>
    <property type="molecule type" value="Genomic_DNA"/>
</dbReference>
<reference evidence="1" key="1">
    <citation type="submission" date="2019-08" db="EMBL/GenBank/DDBJ databases">
        <authorList>
            <person name="Kucharzyk K."/>
            <person name="Murdoch R.W."/>
            <person name="Higgins S."/>
            <person name="Loffler F."/>
        </authorList>
    </citation>
    <scope>NUCLEOTIDE SEQUENCE</scope>
</reference>
<organism evidence="1">
    <name type="scientific">bioreactor metagenome</name>
    <dbReference type="NCBI Taxonomy" id="1076179"/>
    <lineage>
        <taxon>unclassified sequences</taxon>
        <taxon>metagenomes</taxon>
        <taxon>ecological metagenomes</taxon>
    </lineage>
</organism>
<evidence type="ECO:0000313" key="1">
    <source>
        <dbReference type="EMBL" id="MPN44513.1"/>
    </source>
</evidence>
<dbReference type="GO" id="GO:0046872">
    <property type="term" value="F:metal ion binding"/>
    <property type="evidence" value="ECO:0007669"/>
    <property type="project" value="InterPro"/>
</dbReference>
<proteinExistence type="predicted"/>
<dbReference type="Gene3D" id="3.30.830.10">
    <property type="entry name" value="Metalloenzyme, LuxS/M16 peptidase-like"/>
    <property type="match status" value="1"/>
</dbReference>
<sequence length="188" mass="21162">MFMKRGPKFDPATLGIRKWLNEYYGAGMNSVAFRMLREGRSLGYNVFAYYTTPTPPQTEHCFMFFVSTQGDKLGEALNAVKTLGFPVEPEWMTKSKTGLIESLKSDRFEGLNLVSLSETYDTMGLPSDYYGQGLAQLESATPEEVEAFFRKYCEPFDCLLVVGVDPDLELLKKFGPVSVVTPDEIMVQ</sequence>
<dbReference type="AlphaFoldDB" id="A0A645IAQ6"/>
<name>A0A645IAQ6_9ZZZZ</name>
<protein>
    <recommendedName>
        <fullName evidence="2">Peptidase M16 C-terminal domain-containing protein</fullName>
    </recommendedName>
</protein>
<comment type="caution">
    <text evidence="1">The sequence shown here is derived from an EMBL/GenBank/DDBJ whole genome shotgun (WGS) entry which is preliminary data.</text>
</comment>
<accession>A0A645IAQ6</accession>
<gene>
    <name evidence="1" type="ORF">SDC9_192078</name>
</gene>
<dbReference type="InterPro" id="IPR011249">
    <property type="entry name" value="Metalloenz_LuxS/M16"/>
</dbReference>